<keyword evidence="1" id="KW-0732">Signal</keyword>
<dbReference type="RefSeq" id="WP_249995935.1">
    <property type="nucleotide sequence ID" value="NZ_CP116221.1"/>
</dbReference>
<evidence type="ECO:0000313" key="3">
    <source>
        <dbReference type="Proteomes" id="UP001202717"/>
    </source>
</evidence>
<feature type="chain" id="PRO_5046369277" description="TonB C-terminal domain-containing protein" evidence="1">
    <location>
        <begin position="31"/>
        <end position="265"/>
    </location>
</feature>
<evidence type="ECO:0000256" key="1">
    <source>
        <dbReference type="SAM" id="SignalP"/>
    </source>
</evidence>
<organism evidence="2 3">
    <name type="scientific">Psychroserpens ponticola</name>
    <dbReference type="NCBI Taxonomy" id="2932268"/>
    <lineage>
        <taxon>Bacteria</taxon>
        <taxon>Pseudomonadati</taxon>
        <taxon>Bacteroidota</taxon>
        <taxon>Flavobacteriia</taxon>
        <taxon>Flavobacteriales</taxon>
        <taxon>Flavobacteriaceae</taxon>
        <taxon>Psychroserpens</taxon>
    </lineage>
</organism>
<proteinExistence type="predicted"/>
<evidence type="ECO:0008006" key="4">
    <source>
        <dbReference type="Google" id="ProtNLM"/>
    </source>
</evidence>
<sequence length="265" mass="30140">MKKNLIIFSATFAILSLLFFSFTNWNTVKADPNKSSNDEPLNLNQNVKKDFPDLYFGVDTRFAAIKKSDIDKATTIYDFLNEGEKQQIVEINSVKVVKIEDNRLSGSPEYGNDEHLTDAQIKLIRSTDYFNHFTIRTEFIGKNKDTGKLENRFFGPHITIVPDQQALYVNGKDALLKYLEDNSYDALSIIDGNKLGAIKISFIITKKGEISNVKHDAMTTSYPTIDEKLIELIKNIPGEWTPAETALGEKIDYEFVFTFGPRDRC</sequence>
<name>A0ABY7RVI4_9FLAO</name>
<dbReference type="Proteomes" id="UP001202717">
    <property type="component" value="Chromosome"/>
</dbReference>
<accession>A0ABY7RVI4</accession>
<feature type="signal peptide" evidence="1">
    <location>
        <begin position="1"/>
        <end position="30"/>
    </location>
</feature>
<dbReference type="EMBL" id="CP116221">
    <property type="protein sequence ID" value="WCO00934.1"/>
    <property type="molecule type" value="Genomic_DNA"/>
</dbReference>
<keyword evidence="3" id="KW-1185">Reference proteome</keyword>
<gene>
    <name evidence="2" type="ORF">MUN68_012755</name>
</gene>
<reference evidence="2 3" key="1">
    <citation type="submission" date="2023-01" db="EMBL/GenBank/DDBJ databases">
        <title>Psychroserpens ponticola sp. nov., isolated from seawater.</title>
        <authorList>
            <person name="Kristyanto S."/>
            <person name="Jung J."/>
            <person name="Kim J.M."/>
            <person name="Jeon C.O."/>
        </authorList>
    </citation>
    <scope>NUCLEOTIDE SEQUENCE [LARGE SCALE GENOMIC DNA]</scope>
    <source>
        <strain evidence="2 3">MSW6</strain>
    </source>
</reference>
<evidence type="ECO:0000313" key="2">
    <source>
        <dbReference type="EMBL" id="WCO00934.1"/>
    </source>
</evidence>
<protein>
    <recommendedName>
        <fullName evidence="4">TonB C-terminal domain-containing protein</fullName>
    </recommendedName>
</protein>